<dbReference type="GO" id="GO:0005525">
    <property type="term" value="F:GTP binding"/>
    <property type="evidence" value="ECO:0007669"/>
    <property type="project" value="UniProtKB-KW"/>
</dbReference>
<dbReference type="Proteomes" id="UP000239425">
    <property type="component" value="Unassembled WGS sequence"/>
</dbReference>
<sequence length="263" mass="30336">MALKLLEDLGCEVVDNIPIALCADLISEKVTQHPLGIGLDLRTRDFSTEKFHHCVEMIRKKNIVRVVFLNASTQVLCARYRETRRGHPLGNAAYIEGLIEREKKLLDSVQNRADVVFDTSTFSPPEMRSKLQQLLEIPSLQLWVYLLSFSFRRGIPLQSDFVFDMRFLPNPHYNHDMRTLTGEHGYIQSYLMQDSKFNSFFEHVTYLFSSVILPSYTQDRRLNSTLSFGCTGGRHRSVGTAELVAKFLKETNNMNVLVYHRDL</sequence>
<keyword evidence="2" id="KW-0067">ATP-binding</keyword>
<dbReference type="EMBL" id="PHHC01000080">
    <property type="protein sequence ID" value="PPE03878.1"/>
    <property type="molecule type" value="Genomic_DNA"/>
</dbReference>
<keyword evidence="3" id="KW-0342">GTP-binding</keyword>
<evidence type="ECO:0000256" key="1">
    <source>
        <dbReference type="ARBA" id="ARBA00022741"/>
    </source>
</evidence>
<dbReference type="InterPro" id="IPR053930">
    <property type="entry name" value="RapZ-like_N"/>
</dbReference>
<dbReference type="AlphaFoldDB" id="A0A2S5R978"/>
<feature type="domain" description="RapZ-like N-terminal" evidence="4">
    <location>
        <begin position="2"/>
        <end position="135"/>
    </location>
</feature>
<evidence type="ECO:0000259" key="4">
    <source>
        <dbReference type="Pfam" id="PF03668"/>
    </source>
</evidence>
<accession>A0A2S5R978</accession>
<name>A0A2S5R978_9PROT</name>
<gene>
    <name evidence="6" type="ORF">HCUR_00657</name>
</gene>
<dbReference type="InterPro" id="IPR005337">
    <property type="entry name" value="RapZ-like"/>
</dbReference>
<evidence type="ECO:0000313" key="7">
    <source>
        <dbReference type="Proteomes" id="UP000239425"/>
    </source>
</evidence>
<dbReference type="InterPro" id="IPR053931">
    <property type="entry name" value="RapZ_C"/>
</dbReference>
<evidence type="ECO:0000313" key="6">
    <source>
        <dbReference type="EMBL" id="PPE03878.1"/>
    </source>
</evidence>
<dbReference type="NCBIfam" id="NF003828">
    <property type="entry name" value="PRK05416.1"/>
    <property type="match status" value="1"/>
</dbReference>
<organism evidence="6 7">
    <name type="scientific">Holospora curviuscula</name>
    <dbReference type="NCBI Taxonomy" id="1082868"/>
    <lineage>
        <taxon>Bacteria</taxon>
        <taxon>Pseudomonadati</taxon>
        <taxon>Pseudomonadota</taxon>
        <taxon>Alphaproteobacteria</taxon>
        <taxon>Holosporales</taxon>
        <taxon>Holosporaceae</taxon>
        <taxon>Holospora</taxon>
    </lineage>
</organism>
<reference evidence="6 7" key="1">
    <citation type="submission" date="2017-11" db="EMBL/GenBank/DDBJ databases">
        <title>Comparative genomic analysis of Holospora spp., intranuclear symbionts of paramecia.</title>
        <authorList>
            <person name="Garushyants S.K."/>
            <person name="Beliavskaya A."/>
            <person name="Malko D.B."/>
            <person name="Logacheva M.D."/>
            <person name="Rautian M.S."/>
            <person name="Gelfand M.S."/>
        </authorList>
    </citation>
    <scope>NUCLEOTIDE SEQUENCE [LARGE SCALE GENOMIC DNA]</scope>
    <source>
        <strain evidence="7">02AZ16</strain>
    </source>
</reference>
<dbReference type="SUPFAM" id="SSF52540">
    <property type="entry name" value="P-loop containing nucleoside triphosphate hydrolases"/>
    <property type="match status" value="1"/>
</dbReference>
<dbReference type="InterPro" id="IPR027417">
    <property type="entry name" value="P-loop_NTPase"/>
</dbReference>
<evidence type="ECO:0000256" key="2">
    <source>
        <dbReference type="ARBA" id="ARBA00022840"/>
    </source>
</evidence>
<protein>
    <submittedName>
        <fullName evidence="6">GlmZ(SRNA)-inactivating NTPase</fullName>
    </submittedName>
</protein>
<dbReference type="GO" id="GO:0005524">
    <property type="term" value="F:ATP binding"/>
    <property type="evidence" value="ECO:0007669"/>
    <property type="project" value="UniProtKB-KW"/>
</dbReference>
<keyword evidence="1" id="KW-0547">Nucleotide-binding</keyword>
<evidence type="ECO:0000259" key="5">
    <source>
        <dbReference type="Pfam" id="PF22740"/>
    </source>
</evidence>
<feature type="domain" description="RapZ C-terminal" evidence="5">
    <location>
        <begin position="144"/>
        <end position="263"/>
    </location>
</feature>
<dbReference type="PANTHER" id="PTHR30448">
    <property type="entry name" value="RNASE ADAPTER PROTEIN RAPZ"/>
    <property type="match status" value="1"/>
</dbReference>
<evidence type="ECO:0000256" key="3">
    <source>
        <dbReference type="ARBA" id="ARBA00023134"/>
    </source>
</evidence>
<comment type="caution">
    <text evidence="6">The sequence shown here is derived from an EMBL/GenBank/DDBJ whole genome shotgun (WGS) entry which is preliminary data.</text>
</comment>
<dbReference type="Pfam" id="PF03668">
    <property type="entry name" value="RapZ-like_N"/>
    <property type="match status" value="1"/>
</dbReference>
<dbReference type="PANTHER" id="PTHR30448:SF0">
    <property type="entry name" value="RNASE ADAPTER PROTEIN RAPZ"/>
    <property type="match status" value="1"/>
</dbReference>
<dbReference type="Pfam" id="PF22740">
    <property type="entry name" value="PapZ_C"/>
    <property type="match status" value="1"/>
</dbReference>
<keyword evidence="7" id="KW-1185">Reference proteome</keyword>
<proteinExistence type="predicted"/>